<keyword evidence="3" id="KW-1185">Reference proteome</keyword>
<dbReference type="InterPro" id="IPR014922">
    <property type="entry name" value="YdhG-like"/>
</dbReference>
<dbReference type="HOGENOM" id="CLU_131962_0_0_2"/>
<evidence type="ECO:0000313" key="2">
    <source>
        <dbReference type="EMBL" id="AIF84244.1"/>
    </source>
</evidence>
<sequence length="126" mass="14236">MNKNNPSKLIDKQIADMADWRGEMLAKLRKLVHEADPSLKEEWKWNTAVWTHDNGLVCAAGAFKDHIKINFFKGASLEDPHKLFNAGFEAKATRAIDFHEGDGINESALKDLIRAAVAYNNNKMKK</sequence>
<evidence type="ECO:0000259" key="1">
    <source>
        <dbReference type="Pfam" id="PF08818"/>
    </source>
</evidence>
<dbReference type="Gene3D" id="3.90.1150.200">
    <property type="match status" value="1"/>
</dbReference>
<dbReference type="Proteomes" id="UP000028194">
    <property type="component" value="Chromosome"/>
</dbReference>
<feature type="domain" description="YdhG-like" evidence="1">
    <location>
        <begin position="22"/>
        <end position="117"/>
    </location>
</feature>
<organism evidence="2 3">
    <name type="scientific">Candidatus Nitrososphaera evergladensis SR1</name>
    <dbReference type="NCBI Taxonomy" id="1459636"/>
    <lineage>
        <taxon>Archaea</taxon>
        <taxon>Nitrososphaerota</taxon>
        <taxon>Nitrososphaeria</taxon>
        <taxon>Nitrososphaerales</taxon>
        <taxon>Nitrososphaeraceae</taxon>
        <taxon>Nitrososphaera</taxon>
    </lineage>
</organism>
<gene>
    <name evidence="2" type="ORF">NTE_02190</name>
</gene>
<accession>A0A075MYB0</accession>
<evidence type="ECO:0000313" key="3">
    <source>
        <dbReference type="Proteomes" id="UP000028194"/>
    </source>
</evidence>
<dbReference type="OrthoDB" id="379622at2157"/>
<name>A0A075MYB0_9ARCH</name>
<dbReference type="Pfam" id="PF08818">
    <property type="entry name" value="DUF1801"/>
    <property type="match status" value="1"/>
</dbReference>
<reference evidence="2 3" key="1">
    <citation type="journal article" date="2014" name="PLoS ONE">
        <title>Genome Sequence of Candidatus Nitrososphaera evergladensis from Group I.1b Enriched from Everglades Soil Reveals Novel Genomic Features of the Ammonia-Oxidizing Archaea.</title>
        <authorList>
            <person name="Zhalnina K.V."/>
            <person name="Dias R."/>
            <person name="Leonard M.T."/>
            <person name="Dorr de Quadros P."/>
            <person name="Camargo F.A."/>
            <person name="Drew J.C."/>
            <person name="Farmerie W.G."/>
            <person name="Daroub S.H."/>
            <person name="Triplett E.W."/>
        </authorList>
    </citation>
    <scope>NUCLEOTIDE SEQUENCE [LARGE SCALE GENOMIC DNA]</scope>
    <source>
        <strain evidence="2 3">SR1</strain>
    </source>
</reference>
<protein>
    <recommendedName>
        <fullName evidence="1">YdhG-like domain-containing protein</fullName>
    </recommendedName>
</protein>
<dbReference type="AlphaFoldDB" id="A0A075MYB0"/>
<proteinExistence type="predicted"/>
<dbReference type="STRING" id="1459636.NTE_02190"/>
<dbReference type="EMBL" id="CP007174">
    <property type="protein sequence ID" value="AIF84244.1"/>
    <property type="molecule type" value="Genomic_DNA"/>
</dbReference>
<dbReference type="eggNOG" id="ENOG502N58B">
    <property type="taxonomic scope" value="Archaea"/>
</dbReference>
<dbReference type="KEGG" id="nev:NTE_02190"/>
<dbReference type="SUPFAM" id="SSF159888">
    <property type="entry name" value="YdhG-like"/>
    <property type="match status" value="1"/>
</dbReference>